<dbReference type="AlphaFoldDB" id="A0A1U7N8T9"/>
<evidence type="ECO:0000256" key="5">
    <source>
        <dbReference type="ARBA" id="ARBA00022692"/>
    </source>
</evidence>
<dbReference type="Proteomes" id="UP000186657">
    <property type="component" value="Unassembled WGS sequence"/>
</dbReference>
<dbReference type="InterPro" id="IPR004299">
    <property type="entry name" value="MBOAT_fam"/>
</dbReference>
<reference evidence="11 12" key="1">
    <citation type="submission" date="2016-10" db="EMBL/GenBank/DDBJ databases">
        <title>Comparative genomics uncovers the prolific and rare metabolic potential of the cyanobacterial genus Moorea.</title>
        <authorList>
            <person name="Leao T."/>
            <person name="Castelao G."/>
            <person name="Korobeynikov A."/>
            <person name="Monroe E.A."/>
            <person name="Podell S."/>
            <person name="Glukhov E."/>
            <person name="Allen E."/>
            <person name="Gerwick W.H."/>
            <person name="Gerwick L."/>
        </authorList>
    </citation>
    <scope>NUCLEOTIDE SEQUENCE [LARGE SCALE GENOMIC DNA]</scope>
    <source>
        <strain evidence="11 12">PNG5-198</strain>
    </source>
</reference>
<feature type="transmembrane region" description="Helical" evidence="10">
    <location>
        <begin position="148"/>
        <end position="166"/>
    </location>
</feature>
<comment type="subcellular location">
    <subcellularLocation>
        <location evidence="1">Cell membrane</location>
        <topology evidence="1">Multi-pass membrane protein</topology>
    </subcellularLocation>
</comment>
<dbReference type="GO" id="GO:0042121">
    <property type="term" value="P:alginic acid biosynthetic process"/>
    <property type="evidence" value="ECO:0007669"/>
    <property type="project" value="InterPro"/>
</dbReference>
<keyword evidence="7 9" id="KW-0472">Membrane</keyword>
<feature type="transmembrane region" description="Helical" evidence="10">
    <location>
        <begin position="178"/>
        <end position="195"/>
    </location>
</feature>
<evidence type="ECO:0000256" key="1">
    <source>
        <dbReference type="ARBA" id="ARBA00004651"/>
    </source>
</evidence>
<keyword evidence="8 9" id="KW-0012">Acyltransferase</keyword>
<feature type="transmembrane region" description="Helical" evidence="10">
    <location>
        <begin position="491"/>
        <end position="509"/>
    </location>
</feature>
<feature type="transmembrane region" description="Helical" evidence="10">
    <location>
        <begin position="459"/>
        <end position="479"/>
    </location>
</feature>
<evidence type="ECO:0000313" key="12">
    <source>
        <dbReference type="Proteomes" id="UP000186657"/>
    </source>
</evidence>
<dbReference type="GO" id="GO:0016746">
    <property type="term" value="F:acyltransferase activity"/>
    <property type="evidence" value="ECO:0007669"/>
    <property type="project" value="UniProtKB-KW"/>
</dbReference>
<dbReference type="InterPro" id="IPR051085">
    <property type="entry name" value="MB_O-acyltransferase"/>
</dbReference>
<evidence type="ECO:0000256" key="6">
    <source>
        <dbReference type="ARBA" id="ARBA00022989"/>
    </source>
</evidence>
<feature type="transmembrane region" description="Helical" evidence="10">
    <location>
        <begin position="215"/>
        <end position="233"/>
    </location>
</feature>
<comment type="similarity">
    <text evidence="2 9">Belongs to the membrane-bound acyltransferase family.</text>
</comment>
<evidence type="ECO:0000256" key="7">
    <source>
        <dbReference type="ARBA" id="ARBA00023136"/>
    </source>
</evidence>
<dbReference type="RefSeq" id="WP_075904304.1">
    <property type="nucleotide sequence ID" value="NZ_MKZS01000001.1"/>
</dbReference>
<evidence type="ECO:0000256" key="3">
    <source>
        <dbReference type="ARBA" id="ARBA00022475"/>
    </source>
</evidence>
<dbReference type="GO" id="GO:0005886">
    <property type="term" value="C:plasma membrane"/>
    <property type="evidence" value="ECO:0007669"/>
    <property type="project" value="UniProtKB-SubCell"/>
</dbReference>
<accession>A0A1U7N8T9</accession>
<keyword evidence="4 9" id="KW-0808">Transferase</keyword>
<organism evidence="11 12">
    <name type="scientific">Moorena bouillonii PNG</name>
    <dbReference type="NCBI Taxonomy" id="568701"/>
    <lineage>
        <taxon>Bacteria</taxon>
        <taxon>Bacillati</taxon>
        <taxon>Cyanobacteriota</taxon>
        <taxon>Cyanophyceae</taxon>
        <taxon>Coleofasciculales</taxon>
        <taxon>Coleofasciculaceae</taxon>
        <taxon>Moorena</taxon>
    </lineage>
</organism>
<evidence type="ECO:0000313" key="11">
    <source>
        <dbReference type="EMBL" id="OLT62368.1"/>
    </source>
</evidence>
<feature type="transmembrane region" description="Helical" evidence="10">
    <location>
        <begin position="388"/>
        <end position="407"/>
    </location>
</feature>
<dbReference type="PANTHER" id="PTHR13285">
    <property type="entry name" value="ACYLTRANSFERASE"/>
    <property type="match status" value="1"/>
</dbReference>
<keyword evidence="3 9" id="KW-1003">Cell membrane</keyword>
<feature type="transmembrane region" description="Helical" evidence="10">
    <location>
        <begin position="344"/>
        <end position="368"/>
    </location>
</feature>
<dbReference type="InterPro" id="IPR028362">
    <property type="entry name" value="AlgI"/>
</dbReference>
<dbReference type="InterPro" id="IPR024194">
    <property type="entry name" value="Ac/AlaTfrase_AlgI/DltB"/>
</dbReference>
<evidence type="ECO:0000256" key="2">
    <source>
        <dbReference type="ARBA" id="ARBA00010323"/>
    </source>
</evidence>
<gene>
    <name evidence="11" type="ORF">BJP37_28440</name>
</gene>
<name>A0A1U7N8T9_9CYAN</name>
<dbReference type="PIRSF" id="PIRSF500217">
    <property type="entry name" value="AlgI"/>
    <property type="match status" value="1"/>
</dbReference>
<sequence length="520" mass="59405">MLFNSYAFIFGFLPITLVVFFGLSRFRVVKATWVWMTLASLFFYGYWKITYLPLLIISISGNYVIGKQIEKLVILLDEGSGEDSAAPDKPDKISSIVSTVVSYKQQTKLLLWIGICFNLAILGYFKYANFFVDSLNYILGTSITIPPILLPLAISFYSFTQIAYIVDAYRGETKKCRYNFMTYSLFVSFFPQLIAGPILRYDELLPQFEKLRNSLFSWKNMGMGLSLFILGLGKKVAIADNLSPWVATIFNNTDQLSFVEAWVGALSYTFQLYFDFSGYSDMAIGLGLITNIRLPINFNSPYKARSISDFWRRWHITLSNFLRDYLYIPLGGNRRGRLRQYGNLLATMLLGGLWHGAGWTFVIWGGLHGLFLVINHSWRQMKLSMPKIIAWILTFLAVVSTWVLFRATTISEGLGILQAMVGLKGVILPTTYQNTLGWLTPLGIQFQEWQEMNVLLPPIGLEKTFMVLFGLILGVTFLPNTQQIMKHFKPSWYWATGIGLIATFCLLSLNRVSEFLYFQF</sequence>
<keyword evidence="6 10" id="KW-1133">Transmembrane helix</keyword>
<evidence type="ECO:0000256" key="8">
    <source>
        <dbReference type="ARBA" id="ARBA00023315"/>
    </source>
</evidence>
<dbReference type="Pfam" id="PF03062">
    <property type="entry name" value="MBOAT"/>
    <property type="match status" value="1"/>
</dbReference>
<dbReference type="PANTHER" id="PTHR13285:SF23">
    <property type="entry name" value="TEICHOIC ACID D-ALANYLTRANSFERASE"/>
    <property type="match status" value="1"/>
</dbReference>
<evidence type="ECO:0000256" key="9">
    <source>
        <dbReference type="PIRNR" id="PIRNR016636"/>
    </source>
</evidence>
<protein>
    <submittedName>
        <fullName evidence="11">Membrane-bound O-acyltransferase family protein</fullName>
    </submittedName>
</protein>
<comment type="caution">
    <text evidence="11">The sequence shown here is derived from an EMBL/GenBank/DDBJ whole genome shotgun (WGS) entry which is preliminary data.</text>
</comment>
<feature type="transmembrane region" description="Helical" evidence="10">
    <location>
        <begin position="414"/>
        <end position="432"/>
    </location>
</feature>
<keyword evidence="12" id="KW-1185">Reference proteome</keyword>
<dbReference type="PIRSF" id="PIRSF016636">
    <property type="entry name" value="AlgI_DltB"/>
    <property type="match status" value="1"/>
</dbReference>
<feature type="transmembrane region" description="Helical" evidence="10">
    <location>
        <begin position="109"/>
        <end position="128"/>
    </location>
</feature>
<feature type="transmembrane region" description="Helical" evidence="10">
    <location>
        <begin position="46"/>
        <end position="65"/>
    </location>
</feature>
<feature type="transmembrane region" description="Helical" evidence="10">
    <location>
        <begin position="7"/>
        <end position="26"/>
    </location>
</feature>
<proteinExistence type="inferred from homology"/>
<dbReference type="EMBL" id="MKZS01000001">
    <property type="protein sequence ID" value="OLT62368.1"/>
    <property type="molecule type" value="Genomic_DNA"/>
</dbReference>
<evidence type="ECO:0000256" key="4">
    <source>
        <dbReference type="ARBA" id="ARBA00022679"/>
    </source>
</evidence>
<keyword evidence="5 10" id="KW-0812">Transmembrane</keyword>
<evidence type="ECO:0000256" key="10">
    <source>
        <dbReference type="SAM" id="Phobius"/>
    </source>
</evidence>